<dbReference type="PANTHER" id="PTHR30137">
    <property type="entry name" value="LUCIFERASE-LIKE MONOOXYGENASE"/>
    <property type="match status" value="1"/>
</dbReference>
<dbReference type="AlphaFoldDB" id="A0A6G9H763"/>
<reference evidence="4 5" key="1">
    <citation type="submission" date="2020-03" db="EMBL/GenBank/DDBJ databases">
        <title>A novel species.</title>
        <authorList>
            <person name="Gao J."/>
        </authorList>
    </citation>
    <scope>NUCLEOTIDE SEQUENCE [LARGE SCALE GENOMIC DNA]</scope>
    <source>
        <strain evidence="4 5">QMT-12</strain>
    </source>
</reference>
<dbReference type="GO" id="GO:0005829">
    <property type="term" value="C:cytosol"/>
    <property type="evidence" value="ECO:0007669"/>
    <property type="project" value="TreeGrafter"/>
</dbReference>
<accession>A0A6G9H763</accession>
<dbReference type="PANTHER" id="PTHR30137:SF8">
    <property type="entry name" value="BLR5498 PROTEIN"/>
    <property type="match status" value="1"/>
</dbReference>
<dbReference type="InterPro" id="IPR050766">
    <property type="entry name" value="Bact_Lucif_Oxidored"/>
</dbReference>
<feature type="domain" description="Luciferase-like" evidence="3">
    <location>
        <begin position="22"/>
        <end position="308"/>
    </location>
</feature>
<dbReference type="EMBL" id="CP050177">
    <property type="protein sequence ID" value="QIQ06051.1"/>
    <property type="molecule type" value="Genomic_DNA"/>
</dbReference>
<dbReference type="InterPro" id="IPR036661">
    <property type="entry name" value="Luciferase-like_sf"/>
</dbReference>
<keyword evidence="5" id="KW-1185">Reference proteome</keyword>
<evidence type="ECO:0000259" key="3">
    <source>
        <dbReference type="Pfam" id="PF00296"/>
    </source>
</evidence>
<dbReference type="KEGG" id="slia:HA039_30425"/>
<dbReference type="Gene3D" id="3.20.20.30">
    <property type="entry name" value="Luciferase-like domain"/>
    <property type="match status" value="1"/>
</dbReference>
<dbReference type="SUPFAM" id="SSF51679">
    <property type="entry name" value="Bacterial luciferase-like"/>
    <property type="match status" value="1"/>
</dbReference>
<sequence>MNAPLPATDVGIASLTDIQSPTVDGRNVTTGERHRRLVVLGETAERLGLDHIGIGEHHSPDFAVSSPAVVLAAIAARTSTIRLTSSVSTLSTLDPVRLYEDFATLDLVSAGRAEVTVGRSAYPDPFRLFGVPMEKYDAVFEEKLELFLRVRGTAHVTWRGRFRSGLDAAAVVPRAQQDPLPVWVGVGGTPESAERAGRLGLPMMLGYIGGPAERLAYLAARYRAAGEEAGTTDRLRLGLGVHFFATDSAANARDTYPYYREFLRPKSPNGGGFTVLPEQFEAGLGPHGHLLVGTPEHITEKALRLHEAIRFDRLQALVDWGGLPEDAVGSSLEHLGRTIAPALRDASHHAAPA</sequence>
<dbReference type="Pfam" id="PF00296">
    <property type="entry name" value="Bac_luciferase"/>
    <property type="match status" value="1"/>
</dbReference>
<evidence type="ECO:0000256" key="2">
    <source>
        <dbReference type="ARBA" id="ARBA00023033"/>
    </source>
</evidence>
<evidence type="ECO:0000256" key="1">
    <source>
        <dbReference type="ARBA" id="ARBA00023002"/>
    </source>
</evidence>
<evidence type="ECO:0000313" key="4">
    <source>
        <dbReference type="EMBL" id="QIQ06051.1"/>
    </source>
</evidence>
<dbReference type="GO" id="GO:0004497">
    <property type="term" value="F:monooxygenase activity"/>
    <property type="evidence" value="ECO:0007669"/>
    <property type="project" value="UniProtKB-KW"/>
</dbReference>
<keyword evidence="2" id="KW-0503">Monooxygenase</keyword>
<proteinExistence type="predicted"/>
<gene>
    <name evidence="4" type="ORF">HA039_30425</name>
</gene>
<keyword evidence="1" id="KW-0560">Oxidoreductase</keyword>
<dbReference type="Proteomes" id="UP000501179">
    <property type="component" value="Chromosome"/>
</dbReference>
<dbReference type="InterPro" id="IPR011251">
    <property type="entry name" value="Luciferase-like_dom"/>
</dbReference>
<name>A0A6G9H763_9ACTN</name>
<dbReference type="RefSeq" id="WP_167034746.1">
    <property type="nucleotide sequence ID" value="NZ_CP050177.1"/>
</dbReference>
<organism evidence="4 5">
    <name type="scientific">Streptomyces liangshanensis</name>
    <dbReference type="NCBI Taxonomy" id="2717324"/>
    <lineage>
        <taxon>Bacteria</taxon>
        <taxon>Bacillati</taxon>
        <taxon>Actinomycetota</taxon>
        <taxon>Actinomycetes</taxon>
        <taxon>Kitasatosporales</taxon>
        <taxon>Streptomycetaceae</taxon>
        <taxon>Streptomyces</taxon>
    </lineage>
</organism>
<dbReference type="GO" id="GO:0016705">
    <property type="term" value="F:oxidoreductase activity, acting on paired donors, with incorporation or reduction of molecular oxygen"/>
    <property type="evidence" value="ECO:0007669"/>
    <property type="project" value="InterPro"/>
</dbReference>
<evidence type="ECO:0000313" key="5">
    <source>
        <dbReference type="Proteomes" id="UP000501179"/>
    </source>
</evidence>
<protein>
    <submittedName>
        <fullName evidence="4">LLM class flavin-dependent oxidoreductase</fullName>
    </submittedName>
</protein>